<dbReference type="CDD" id="cd05013">
    <property type="entry name" value="SIS_RpiR"/>
    <property type="match status" value="1"/>
</dbReference>
<dbReference type="Gene3D" id="1.10.10.10">
    <property type="entry name" value="Winged helix-like DNA-binding domain superfamily/Winged helix DNA-binding domain"/>
    <property type="match status" value="1"/>
</dbReference>
<dbReference type="Proteomes" id="UP000284277">
    <property type="component" value="Unassembled WGS sequence"/>
</dbReference>
<dbReference type="GO" id="GO:0097367">
    <property type="term" value="F:carbohydrate derivative binding"/>
    <property type="evidence" value="ECO:0007669"/>
    <property type="project" value="InterPro"/>
</dbReference>
<dbReference type="InterPro" id="IPR047640">
    <property type="entry name" value="RpiR-like"/>
</dbReference>
<dbReference type="GO" id="GO:0003677">
    <property type="term" value="F:DNA binding"/>
    <property type="evidence" value="ECO:0007669"/>
    <property type="project" value="UniProtKB-KW"/>
</dbReference>
<dbReference type="PANTHER" id="PTHR30514:SF1">
    <property type="entry name" value="HTH-TYPE TRANSCRIPTIONAL REGULATOR HEXR-RELATED"/>
    <property type="match status" value="1"/>
</dbReference>
<gene>
    <name evidence="6" type="ORF">BET01_13725</name>
</gene>
<evidence type="ECO:0000313" key="7">
    <source>
        <dbReference type="Proteomes" id="UP000284277"/>
    </source>
</evidence>
<organism evidence="6 7">
    <name type="scientific">Lacrimispora algidixylanolytica</name>
    <dbReference type="NCBI Taxonomy" id="94868"/>
    <lineage>
        <taxon>Bacteria</taxon>
        <taxon>Bacillati</taxon>
        <taxon>Bacillota</taxon>
        <taxon>Clostridia</taxon>
        <taxon>Lachnospirales</taxon>
        <taxon>Lachnospiraceae</taxon>
        <taxon>Lacrimispora</taxon>
    </lineage>
</organism>
<evidence type="ECO:0000259" key="5">
    <source>
        <dbReference type="PROSITE" id="PS51464"/>
    </source>
</evidence>
<dbReference type="InterPro" id="IPR001347">
    <property type="entry name" value="SIS_dom"/>
</dbReference>
<keyword evidence="1" id="KW-0805">Transcription regulation</keyword>
<accession>A0A419T838</accession>
<sequence>MFSNEVLSQFSELDYEVYNFIIKNSDKIPYMTIREVAKEAHVSTTTITRFCRKAGCTGYSEFKVRFKMEKEKKTAANLKYDHSSVFDFFQRVETESFQKQLEAIADVIAGKKQIIFLGTGNSGIIAEYASRYFCDIGIFSTGINSPMFPINLEFPEESIIIILSVEGETNILIENSSSLKEGSSTVVSITNSKNSTLAKISDYNISYYIQRELNAVEMMKVDITSQIPAVYIVESLARLTVQKKQG</sequence>
<evidence type="ECO:0008006" key="8">
    <source>
        <dbReference type="Google" id="ProtNLM"/>
    </source>
</evidence>
<feature type="domain" description="SIS" evidence="5">
    <location>
        <begin position="104"/>
        <end position="246"/>
    </location>
</feature>
<evidence type="ECO:0000259" key="4">
    <source>
        <dbReference type="PROSITE" id="PS51071"/>
    </source>
</evidence>
<dbReference type="InterPro" id="IPR000281">
    <property type="entry name" value="HTH_RpiR"/>
</dbReference>
<dbReference type="AlphaFoldDB" id="A0A419T838"/>
<dbReference type="InterPro" id="IPR046348">
    <property type="entry name" value="SIS_dom_sf"/>
</dbReference>
<evidence type="ECO:0000256" key="1">
    <source>
        <dbReference type="ARBA" id="ARBA00023015"/>
    </source>
</evidence>
<reference evidence="6 7" key="1">
    <citation type="submission" date="2016-08" db="EMBL/GenBank/DDBJ databases">
        <title>A new outlook on sporulation: Clostridium algidixylanolyticum.</title>
        <authorList>
            <person name="Poppleton D.I."/>
            <person name="Gribaldo S."/>
        </authorList>
    </citation>
    <scope>NUCLEOTIDE SEQUENCE [LARGE SCALE GENOMIC DNA]</scope>
    <source>
        <strain evidence="6 7">SPL73</strain>
    </source>
</reference>
<evidence type="ECO:0000256" key="3">
    <source>
        <dbReference type="ARBA" id="ARBA00023163"/>
    </source>
</evidence>
<dbReference type="PANTHER" id="PTHR30514">
    <property type="entry name" value="GLUCOKINASE"/>
    <property type="match status" value="1"/>
</dbReference>
<dbReference type="SUPFAM" id="SSF46689">
    <property type="entry name" value="Homeodomain-like"/>
    <property type="match status" value="1"/>
</dbReference>
<dbReference type="Pfam" id="PF01418">
    <property type="entry name" value="HTH_6"/>
    <property type="match status" value="1"/>
</dbReference>
<keyword evidence="3" id="KW-0804">Transcription</keyword>
<keyword evidence="7" id="KW-1185">Reference proteome</keyword>
<name>A0A419T838_9FIRM</name>
<dbReference type="SUPFAM" id="SSF53697">
    <property type="entry name" value="SIS domain"/>
    <property type="match status" value="1"/>
</dbReference>
<dbReference type="EMBL" id="MCIA01000006">
    <property type="protein sequence ID" value="RKD33720.1"/>
    <property type="molecule type" value="Genomic_DNA"/>
</dbReference>
<dbReference type="InterPro" id="IPR036388">
    <property type="entry name" value="WH-like_DNA-bd_sf"/>
</dbReference>
<dbReference type="PROSITE" id="PS51071">
    <property type="entry name" value="HTH_RPIR"/>
    <property type="match status" value="1"/>
</dbReference>
<protein>
    <recommendedName>
        <fullName evidence="8">RpiR family transcriptional regulator</fullName>
    </recommendedName>
</protein>
<keyword evidence="2" id="KW-0238">DNA-binding</keyword>
<dbReference type="Pfam" id="PF01380">
    <property type="entry name" value="SIS"/>
    <property type="match status" value="1"/>
</dbReference>
<dbReference type="PROSITE" id="PS51464">
    <property type="entry name" value="SIS"/>
    <property type="match status" value="1"/>
</dbReference>
<evidence type="ECO:0000256" key="2">
    <source>
        <dbReference type="ARBA" id="ARBA00023125"/>
    </source>
</evidence>
<feature type="domain" description="HTH rpiR-type" evidence="4">
    <location>
        <begin position="1"/>
        <end position="73"/>
    </location>
</feature>
<proteinExistence type="predicted"/>
<dbReference type="InterPro" id="IPR009057">
    <property type="entry name" value="Homeodomain-like_sf"/>
</dbReference>
<dbReference type="GO" id="GO:0003700">
    <property type="term" value="F:DNA-binding transcription factor activity"/>
    <property type="evidence" value="ECO:0007669"/>
    <property type="project" value="InterPro"/>
</dbReference>
<dbReference type="GO" id="GO:1901135">
    <property type="term" value="P:carbohydrate derivative metabolic process"/>
    <property type="evidence" value="ECO:0007669"/>
    <property type="project" value="InterPro"/>
</dbReference>
<dbReference type="InterPro" id="IPR035472">
    <property type="entry name" value="RpiR-like_SIS"/>
</dbReference>
<evidence type="ECO:0000313" key="6">
    <source>
        <dbReference type="EMBL" id="RKD33720.1"/>
    </source>
</evidence>
<comment type="caution">
    <text evidence="6">The sequence shown here is derived from an EMBL/GenBank/DDBJ whole genome shotgun (WGS) entry which is preliminary data.</text>
</comment>
<dbReference type="Gene3D" id="3.40.50.10490">
    <property type="entry name" value="Glucose-6-phosphate isomerase like protein, domain 1"/>
    <property type="match status" value="1"/>
</dbReference>